<dbReference type="InterPro" id="IPR007213">
    <property type="entry name" value="Ppm1/Ppm2/Tcmp"/>
</dbReference>
<evidence type="ECO:0000313" key="3">
    <source>
        <dbReference type="EMBL" id="GAA0943727.1"/>
    </source>
</evidence>
<keyword evidence="2" id="KW-0808">Transferase</keyword>
<evidence type="ECO:0000256" key="1">
    <source>
        <dbReference type="ARBA" id="ARBA00022603"/>
    </source>
</evidence>
<dbReference type="Proteomes" id="UP001501578">
    <property type="component" value="Unassembled WGS sequence"/>
</dbReference>
<keyword evidence="4" id="KW-1185">Reference proteome</keyword>
<reference evidence="4" key="1">
    <citation type="journal article" date="2019" name="Int. J. Syst. Evol. Microbiol.">
        <title>The Global Catalogue of Microorganisms (GCM) 10K type strain sequencing project: providing services to taxonomists for standard genome sequencing and annotation.</title>
        <authorList>
            <consortium name="The Broad Institute Genomics Platform"/>
            <consortium name="The Broad Institute Genome Sequencing Center for Infectious Disease"/>
            <person name="Wu L."/>
            <person name="Ma J."/>
        </authorList>
    </citation>
    <scope>NUCLEOTIDE SEQUENCE [LARGE SCALE GENOMIC DNA]</scope>
    <source>
        <strain evidence="4">JCM 11136</strain>
    </source>
</reference>
<dbReference type="Gene3D" id="3.40.50.150">
    <property type="entry name" value="Vaccinia Virus protein VP39"/>
    <property type="match status" value="1"/>
</dbReference>
<protein>
    <submittedName>
        <fullName evidence="3">Class I SAM-dependent methyltransferase</fullName>
    </submittedName>
</protein>
<organism evidence="3 4">
    <name type="scientific">Nonomuraea longicatena</name>
    <dbReference type="NCBI Taxonomy" id="83682"/>
    <lineage>
        <taxon>Bacteria</taxon>
        <taxon>Bacillati</taxon>
        <taxon>Actinomycetota</taxon>
        <taxon>Actinomycetes</taxon>
        <taxon>Streptosporangiales</taxon>
        <taxon>Streptosporangiaceae</taxon>
        <taxon>Nonomuraea</taxon>
    </lineage>
</organism>
<accession>A0ABN1QJU9</accession>
<evidence type="ECO:0000256" key="2">
    <source>
        <dbReference type="ARBA" id="ARBA00022679"/>
    </source>
</evidence>
<dbReference type="PANTHER" id="PTHR43619:SF2">
    <property type="entry name" value="S-ADENOSYL-L-METHIONINE-DEPENDENT METHYLTRANSFERASES SUPERFAMILY PROTEIN"/>
    <property type="match status" value="1"/>
</dbReference>
<dbReference type="PIRSF" id="PIRSF028177">
    <property type="entry name" value="Polyketide_synth_Omtfrase_TcmP"/>
    <property type="match status" value="1"/>
</dbReference>
<dbReference type="EMBL" id="BAAAHQ010000035">
    <property type="protein sequence ID" value="GAA0943727.1"/>
    <property type="molecule type" value="Genomic_DNA"/>
</dbReference>
<dbReference type="InterPro" id="IPR029063">
    <property type="entry name" value="SAM-dependent_MTases_sf"/>
</dbReference>
<dbReference type="PANTHER" id="PTHR43619">
    <property type="entry name" value="S-ADENOSYL-L-METHIONINE-DEPENDENT METHYLTRANSFERASE YKTD-RELATED"/>
    <property type="match status" value="1"/>
</dbReference>
<dbReference type="GO" id="GO:0032259">
    <property type="term" value="P:methylation"/>
    <property type="evidence" value="ECO:0007669"/>
    <property type="project" value="UniProtKB-KW"/>
</dbReference>
<keyword evidence="1 3" id="KW-0489">Methyltransferase</keyword>
<comment type="caution">
    <text evidence="3">The sequence shown here is derived from an EMBL/GenBank/DDBJ whole genome shotgun (WGS) entry which is preliminary data.</text>
</comment>
<name>A0ABN1QJU9_9ACTN</name>
<dbReference type="Pfam" id="PF04072">
    <property type="entry name" value="LCM"/>
    <property type="match status" value="1"/>
</dbReference>
<gene>
    <name evidence="3" type="ORF">GCM10009560_57310</name>
</gene>
<dbReference type="InterPro" id="IPR016874">
    <property type="entry name" value="TcmP-like"/>
</dbReference>
<dbReference type="SUPFAM" id="SSF53335">
    <property type="entry name" value="S-adenosyl-L-methionine-dependent methyltransferases"/>
    <property type="match status" value="1"/>
</dbReference>
<proteinExistence type="predicted"/>
<dbReference type="GO" id="GO:0008168">
    <property type="term" value="F:methyltransferase activity"/>
    <property type="evidence" value="ECO:0007669"/>
    <property type="project" value="UniProtKB-KW"/>
</dbReference>
<evidence type="ECO:0000313" key="4">
    <source>
        <dbReference type="Proteomes" id="UP001501578"/>
    </source>
</evidence>
<sequence>MKAQLKGVERTLLYTLYFRALDARSAHPIVGDAWAEDVLARVEHSPWKIRMAAGDRFLGILRARKIDDWTRAHLAAYPDTTVLHLGCGLDSRVFRLDPPPTVRWYDVDYPDVIALRRELYPERAGTETVPTSVTAPGWLERLPAGGPVLVVAEGLFMYLREGDIRRLLQQVAARYPTGQVVFDTLSPWMAATGRLFGFTLWPLADPRRLERWDARLHLIEEIPTIWSVEHVTGPLFRLAYRIRALREGMHLLRYRLGNADV</sequence>